<dbReference type="GO" id="GO:0003677">
    <property type="term" value="F:DNA binding"/>
    <property type="evidence" value="ECO:0007669"/>
    <property type="project" value="UniProtKB-KW"/>
</dbReference>
<keyword evidence="1" id="KW-0805">Transcription regulation</keyword>
<dbReference type="SMART" id="SM00421">
    <property type="entry name" value="HTH_LUXR"/>
    <property type="match status" value="1"/>
</dbReference>
<dbReference type="GO" id="GO:0006355">
    <property type="term" value="P:regulation of DNA-templated transcription"/>
    <property type="evidence" value="ECO:0007669"/>
    <property type="project" value="InterPro"/>
</dbReference>
<dbReference type="PANTHER" id="PTHR44688">
    <property type="entry name" value="DNA-BINDING TRANSCRIPTIONAL ACTIVATOR DEVR_DOSR"/>
    <property type="match status" value="1"/>
</dbReference>
<dbReference type="AlphaFoldDB" id="A0A2P2FF34"/>
<dbReference type="Gene3D" id="1.10.10.10">
    <property type="entry name" value="Winged helix-like DNA-binding domain superfamily/Winged helix DNA-binding domain"/>
    <property type="match status" value="1"/>
</dbReference>
<keyword evidence="3" id="KW-0804">Transcription</keyword>
<name>A0A2P2FF34_AMYLU</name>
<dbReference type="InterPro" id="IPR000792">
    <property type="entry name" value="Tscrpt_reg_LuxR_C"/>
</dbReference>
<evidence type="ECO:0000256" key="3">
    <source>
        <dbReference type="ARBA" id="ARBA00023163"/>
    </source>
</evidence>
<dbReference type="PRINTS" id="PR00038">
    <property type="entry name" value="HTHLUXR"/>
</dbReference>
<keyword evidence="6" id="KW-1185">Reference proteome</keyword>
<dbReference type="SUPFAM" id="SSF46894">
    <property type="entry name" value="C-terminal effector domain of the bipartite response regulators"/>
    <property type="match status" value="1"/>
</dbReference>
<gene>
    <name evidence="5" type="ORF">BB31_42000</name>
</gene>
<evidence type="ECO:0000313" key="5">
    <source>
        <dbReference type="EMBL" id="KFU75336.1"/>
    </source>
</evidence>
<dbReference type="InterPro" id="IPR016032">
    <property type="entry name" value="Sig_transdc_resp-reg_C-effctor"/>
</dbReference>
<dbReference type="PROSITE" id="PS50043">
    <property type="entry name" value="HTH_LUXR_2"/>
    <property type="match status" value="1"/>
</dbReference>
<evidence type="ECO:0000256" key="2">
    <source>
        <dbReference type="ARBA" id="ARBA00023125"/>
    </source>
</evidence>
<evidence type="ECO:0000313" key="6">
    <source>
        <dbReference type="Proteomes" id="UP000256220"/>
    </source>
</evidence>
<feature type="domain" description="HTH luxR-type" evidence="4">
    <location>
        <begin position="335"/>
        <end position="400"/>
    </location>
</feature>
<sequence length="400" mass="42457">MPDLGADWPGLSGAHAGGCQAEEALTLVVHGTDRLAAVQLAGQALAGGACSARARCLWRAITVFLCAGELVAADAQLQRLEGACDDRVTDFVAVLRAQHARLIGDLSGALTVLTRLVSAEVCPFTRRLAMPFLADVLVAAGKVADAEAMFAELDFDEVAGIAGIPRRLLLAVRGSIHLAMGQPCDALEDLLACLRLPATEPSAHFAVMHSRGLAALAARAAGRVECATDLAEQEQEAALAWGSPAYVGWALYVRAVTADTEGEIGLLVDAIDLLEVAQSRVVLTAAAHELGLRLVRAGDGAGARRELERAGQWAVQIGNEHLATKIHTAWRDATQSDPSGSLTSQEAKIAELARAGYSNKQIAESLYLTVRTIEFHLSNVYRKLKIASRRELMNGTTRQY</sequence>
<dbReference type="InterPro" id="IPR036388">
    <property type="entry name" value="WH-like_DNA-bd_sf"/>
</dbReference>
<keyword evidence="2" id="KW-0238">DNA-binding</keyword>
<dbReference type="CDD" id="cd06170">
    <property type="entry name" value="LuxR_C_like"/>
    <property type="match status" value="1"/>
</dbReference>
<organism evidence="5 6">
    <name type="scientific">Amycolatopsis lurida NRRL 2430</name>
    <dbReference type="NCBI Taxonomy" id="1460371"/>
    <lineage>
        <taxon>Bacteria</taxon>
        <taxon>Bacillati</taxon>
        <taxon>Actinomycetota</taxon>
        <taxon>Actinomycetes</taxon>
        <taxon>Pseudonocardiales</taxon>
        <taxon>Pseudonocardiaceae</taxon>
        <taxon>Amycolatopsis</taxon>
    </lineage>
</organism>
<accession>A0A2P2FF34</accession>
<dbReference type="PANTHER" id="PTHR44688:SF16">
    <property type="entry name" value="DNA-BINDING TRANSCRIPTIONAL ACTIVATOR DEVR_DOSR"/>
    <property type="match status" value="1"/>
</dbReference>
<reference evidence="5 6" key="1">
    <citation type="journal article" date="2014" name="Genome Announc.">
        <title>Draft Genome Sequence of Amycolatopsis lurida NRRL 2430, Producer of the Glycopeptide Family Antibiotic Ristocetin.</title>
        <authorList>
            <person name="Kwun M.J."/>
            <person name="Hong H.J."/>
        </authorList>
    </citation>
    <scope>NUCLEOTIDE SEQUENCE [LARGE SCALE GENOMIC DNA]</scope>
    <source>
        <strain evidence="5 6">NRRL 2430</strain>
    </source>
</reference>
<comment type="caution">
    <text evidence="5">The sequence shown here is derived from an EMBL/GenBank/DDBJ whole genome shotgun (WGS) entry which is preliminary data.</text>
</comment>
<dbReference type="EMBL" id="JFBM01000075">
    <property type="protein sequence ID" value="KFU75336.1"/>
    <property type="molecule type" value="Genomic_DNA"/>
</dbReference>
<proteinExistence type="predicted"/>
<dbReference type="PROSITE" id="PS00622">
    <property type="entry name" value="HTH_LUXR_1"/>
    <property type="match status" value="1"/>
</dbReference>
<protein>
    <recommendedName>
        <fullName evidence="4">HTH luxR-type domain-containing protein</fullName>
    </recommendedName>
</protein>
<dbReference type="Proteomes" id="UP000256220">
    <property type="component" value="Unassembled WGS sequence"/>
</dbReference>
<dbReference type="Pfam" id="PF00196">
    <property type="entry name" value="GerE"/>
    <property type="match status" value="1"/>
</dbReference>
<evidence type="ECO:0000256" key="1">
    <source>
        <dbReference type="ARBA" id="ARBA00023015"/>
    </source>
</evidence>
<evidence type="ECO:0000259" key="4">
    <source>
        <dbReference type="PROSITE" id="PS50043"/>
    </source>
</evidence>